<protein>
    <submittedName>
        <fullName evidence="2">Uncharacterized protein</fullName>
    </submittedName>
</protein>
<sequence length="389" mass="44410">MAHSSTLKISILVSLLLIFVILLAFNLFKYLQRKQQVSATLSDNEQPPAIQGNATPCHDITPTNTNINIQWEELLKLICGISTNENSNAPIIRGITPDRSFRNIPIIKINEMLFVEPESLLYNYNKLSQIVATSIPYNSYQSLPNDEKTIMDITKKHIKSIKATLNIQNEECCRIFHNRITIAAILEHIFNKYWHSIPNINIIHELVNHYNPAEEQHRDMPLKFLELVFKECPEIDISKARIQFTYMMFKEVKTTGLNCSITTNVIIPYKGESEKLACKLEFTIRSPDSQDFSHVCYENISLILFISDRMNLHITSPSSTNNSFIANADSARLTSHTTSVQQGNRCTQLKYSLFPSLQPPLLISKENYAACDLASTSIENYQHTTQQHC</sequence>
<keyword evidence="1" id="KW-0812">Transmembrane</keyword>
<evidence type="ECO:0000313" key="3">
    <source>
        <dbReference type="Proteomes" id="UP000018689"/>
    </source>
</evidence>
<keyword evidence="3" id="KW-1185">Reference proteome</keyword>
<evidence type="ECO:0000256" key="1">
    <source>
        <dbReference type="SAM" id="Phobius"/>
    </source>
</evidence>
<dbReference type="PATRIC" id="fig|1423892.3.peg.233"/>
<dbReference type="AlphaFoldDB" id="V9RA64"/>
<evidence type="ECO:0000313" key="2">
    <source>
        <dbReference type="EMBL" id="AHC39674.1"/>
    </source>
</evidence>
<dbReference type="Proteomes" id="UP000018689">
    <property type="component" value="Chromosome"/>
</dbReference>
<dbReference type="RefSeq" id="WP_024071861.1">
    <property type="nucleotide sequence ID" value="NC_023063.1"/>
</dbReference>
<proteinExistence type="predicted"/>
<feature type="transmembrane region" description="Helical" evidence="1">
    <location>
        <begin position="6"/>
        <end position="28"/>
    </location>
</feature>
<dbReference type="HOGENOM" id="CLU_789246_0_0_5"/>
<dbReference type="OrthoDB" id="7163276at2"/>
<organism evidence="2 3">
    <name type="scientific">Ehrlichia muris AS145</name>
    <dbReference type="NCBI Taxonomy" id="1423892"/>
    <lineage>
        <taxon>Bacteria</taxon>
        <taxon>Pseudomonadati</taxon>
        <taxon>Pseudomonadota</taxon>
        <taxon>Alphaproteobacteria</taxon>
        <taxon>Rickettsiales</taxon>
        <taxon>Anaplasmataceae</taxon>
        <taxon>Ehrlichia</taxon>
    </lineage>
</organism>
<name>V9RA64_9RICK</name>
<dbReference type="KEGG" id="emr:EMUR_01160"/>
<keyword evidence="1" id="KW-0472">Membrane</keyword>
<keyword evidence="1" id="KW-1133">Transmembrane helix</keyword>
<accession>V9RA64</accession>
<gene>
    <name evidence="2" type="ORF">EMUR_01160</name>
</gene>
<reference evidence="2 3" key="1">
    <citation type="journal article" date="2014" name="Genome Announc.">
        <title>Complete Genome Sequence of Ehrlichia muris Strain AS145T, a Model Monocytotropic Ehrlichia Strain.</title>
        <authorList>
            <person name="Thirumalapura N.R."/>
            <person name="Qin X."/>
            <person name="Kuriakose J.A."/>
            <person name="Walker D.H."/>
        </authorList>
    </citation>
    <scope>NUCLEOTIDE SEQUENCE [LARGE SCALE GENOMIC DNA]</scope>
    <source>
        <strain evidence="3">AS154</strain>
    </source>
</reference>
<dbReference type="STRING" id="1423892.EMUR_01160"/>
<dbReference type="EMBL" id="CP006917">
    <property type="protein sequence ID" value="AHC39674.1"/>
    <property type="molecule type" value="Genomic_DNA"/>
</dbReference>